<proteinExistence type="inferred from homology"/>
<evidence type="ECO:0000313" key="8">
    <source>
        <dbReference type="EMBL" id="PSJ98345.1"/>
    </source>
</evidence>
<sequence>MKKLVNMSVATALSVALVMANNQTIYAAAPPASNDYYLSNQLHLSQIRAHQAWSVVNSNEQIIIAVLDSGADYKHPDLKDNLLPGVNLVNPGRSAQDDNGHGTEVTGVLAASGNNSIGVSGVLWNAKVLPIKVLAKNGDTTVQTLAKGINTALDRGAKVIMMSLSSMAYSKELANAVQRAERSGAVLIAASGNESSRVAYPAAYPTVIAVGAVRGNNEVIYQSNTGPELNLVAPGFNVYTTKLGGKYGSFSGTSAAAPQVAGAAALILARYPKLSPLDVRQLLYQTATDLGEKGWDRKTGYGLLNVDKAVRSALSYDFLEPNNQSYSAKAFPIESQIRGNLGPKDTIDWFKMDIPYDGKVSFTASVTSGISSAMAATFYPENRTPITQYFGNGDTITVPVKAGTMSIRLMRNGGVNNAFTYVLTSKFTINPDRNEPNDTQETARPLVGNQISVTGNFHDEGDQDWFSYYVREYGHLDVSVGPDNKRVDLLLGIGKQEPGKNTVVWDPNYDNGTKDNPTERVKKEVSPGKYYIRVSEYNRNAVNGEYQLDLGYTPVKKDFNEPNDTYQKASPLSGGSVMSGTIPTATDSDWFQFTVNSESYVTFRAPYIPVDSGFRFALYSDRNMNYAIASTNEVAELSNRGNDIIGLRLQPGKYYVRLNSGTAFKYESYRLTVTQQKLIAGYRDISDHWARSEIVRLNSRDIVNGFNDATFKPNQAVTRAEFSTMLLKSMRATGTKVATAYTGKTTFRDMPKRHWAYNNLGVAYQLGILKGYPKNEMKPDQPISRAEMAVMIARARNVLLYNHGTTNYQDVPTSHWASPAIEALTSRNWLSGYGSSFKPNGRATRAEVVVVLSKAYQL</sequence>
<dbReference type="GO" id="GO:0006508">
    <property type="term" value="P:proteolysis"/>
    <property type="evidence" value="ECO:0007669"/>
    <property type="project" value="UniProtKB-KW"/>
</dbReference>
<evidence type="ECO:0000256" key="1">
    <source>
        <dbReference type="ARBA" id="ARBA00011073"/>
    </source>
</evidence>
<dbReference type="Pfam" id="PF00395">
    <property type="entry name" value="SLH"/>
    <property type="match status" value="3"/>
</dbReference>
<dbReference type="InterPro" id="IPR001119">
    <property type="entry name" value="SLH_dom"/>
</dbReference>
<dbReference type="PRINTS" id="PR00723">
    <property type="entry name" value="SUBTILISIN"/>
</dbReference>
<protein>
    <submittedName>
        <fullName evidence="8">Serine protease</fullName>
    </submittedName>
</protein>
<dbReference type="InterPro" id="IPR015500">
    <property type="entry name" value="Peptidase_S8_subtilisin-rel"/>
</dbReference>
<dbReference type="SUPFAM" id="SSF52743">
    <property type="entry name" value="Subtilisin-like"/>
    <property type="match status" value="1"/>
</dbReference>
<dbReference type="PANTHER" id="PTHR43399:SF4">
    <property type="entry name" value="CELL WALL-ASSOCIATED PROTEASE"/>
    <property type="match status" value="1"/>
</dbReference>
<dbReference type="InterPro" id="IPR036852">
    <property type="entry name" value="Peptidase_S8/S53_dom_sf"/>
</dbReference>
<dbReference type="Gene3D" id="3.40.50.200">
    <property type="entry name" value="Peptidase S8/S53 domain"/>
    <property type="match status" value="1"/>
</dbReference>
<accession>A0A2P7VGH9</accession>
<feature type="active site" description="Charge relay system" evidence="5">
    <location>
        <position position="254"/>
    </location>
</feature>
<dbReference type="PROSITE" id="PS00138">
    <property type="entry name" value="SUBTILASE_SER"/>
    <property type="match status" value="1"/>
</dbReference>
<dbReference type="PROSITE" id="PS51892">
    <property type="entry name" value="SUBTILASE"/>
    <property type="match status" value="1"/>
</dbReference>
<feature type="signal peptide" evidence="6">
    <location>
        <begin position="1"/>
        <end position="27"/>
    </location>
</feature>
<feature type="domain" description="SLH" evidence="7">
    <location>
        <begin position="743"/>
        <end position="806"/>
    </location>
</feature>
<feature type="domain" description="SLH" evidence="7">
    <location>
        <begin position="677"/>
        <end position="740"/>
    </location>
</feature>
<keyword evidence="4 5" id="KW-0720">Serine protease</keyword>
<evidence type="ECO:0000259" key="7">
    <source>
        <dbReference type="PROSITE" id="PS51272"/>
    </source>
</evidence>
<dbReference type="GO" id="GO:0004252">
    <property type="term" value="F:serine-type endopeptidase activity"/>
    <property type="evidence" value="ECO:0007669"/>
    <property type="project" value="UniProtKB-UniRule"/>
</dbReference>
<feature type="active site" description="Charge relay system" evidence="5">
    <location>
        <position position="68"/>
    </location>
</feature>
<reference evidence="8 9" key="1">
    <citation type="submission" date="2018-03" db="EMBL/GenBank/DDBJ databases">
        <title>Brevisbacillus phylogenomics.</title>
        <authorList>
            <person name="Dunlap C."/>
        </authorList>
    </citation>
    <scope>NUCLEOTIDE SEQUENCE [LARGE SCALE GENOMIC DNA]</scope>
    <source>
        <strain evidence="8 9">NRRL NRS-1210</strain>
    </source>
</reference>
<dbReference type="InterPro" id="IPR051048">
    <property type="entry name" value="Peptidase_S8/S53_subtilisin"/>
</dbReference>
<dbReference type="AlphaFoldDB" id="A0A2P7VGH9"/>
<dbReference type="PANTHER" id="PTHR43399">
    <property type="entry name" value="SUBTILISIN-RELATED"/>
    <property type="match status" value="1"/>
</dbReference>
<comment type="caution">
    <text evidence="8">The sequence shown here is derived from an EMBL/GenBank/DDBJ whole genome shotgun (WGS) entry which is preliminary data.</text>
</comment>
<dbReference type="InterPro" id="IPR022398">
    <property type="entry name" value="Peptidase_S8_His-AS"/>
</dbReference>
<feature type="domain" description="SLH" evidence="7">
    <location>
        <begin position="807"/>
        <end position="858"/>
    </location>
</feature>
<dbReference type="Proteomes" id="UP000240419">
    <property type="component" value="Unassembled WGS sequence"/>
</dbReference>
<keyword evidence="9" id="KW-1185">Reference proteome</keyword>
<organism evidence="8 9">
    <name type="scientific">Brevibacillus fortis</name>
    <dbReference type="NCBI Taxonomy" id="2126352"/>
    <lineage>
        <taxon>Bacteria</taxon>
        <taxon>Bacillati</taxon>
        <taxon>Bacillota</taxon>
        <taxon>Bacilli</taxon>
        <taxon>Bacillales</taxon>
        <taxon>Paenibacillaceae</taxon>
        <taxon>Brevibacillus</taxon>
    </lineage>
</organism>
<evidence type="ECO:0000256" key="4">
    <source>
        <dbReference type="ARBA" id="ARBA00022825"/>
    </source>
</evidence>
<name>A0A2P7VGH9_9BACL</name>
<feature type="chain" id="PRO_5015161170" evidence="6">
    <location>
        <begin position="28"/>
        <end position="858"/>
    </location>
</feature>
<feature type="active site" description="Charge relay system" evidence="5">
    <location>
        <position position="101"/>
    </location>
</feature>
<dbReference type="Pfam" id="PF00082">
    <property type="entry name" value="Peptidase_S8"/>
    <property type="match status" value="1"/>
</dbReference>
<gene>
    <name evidence="8" type="ORF">C7R93_06535</name>
</gene>
<dbReference type="SUPFAM" id="SSF89260">
    <property type="entry name" value="Collagen-binding domain"/>
    <property type="match status" value="2"/>
</dbReference>
<evidence type="ECO:0000256" key="2">
    <source>
        <dbReference type="ARBA" id="ARBA00022670"/>
    </source>
</evidence>
<dbReference type="InterPro" id="IPR000209">
    <property type="entry name" value="Peptidase_S8/S53_dom"/>
</dbReference>
<evidence type="ECO:0000256" key="6">
    <source>
        <dbReference type="SAM" id="SignalP"/>
    </source>
</evidence>
<keyword evidence="3 5" id="KW-0378">Hydrolase</keyword>
<dbReference type="Gene3D" id="2.60.120.380">
    <property type="match status" value="3"/>
</dbReference>
<dbReference type="RefSeq" id="WP_106838049.1">
    <property type="nucleotide sequence ID" value="NZ_JARMEZ010000025.1"/>
</dbReference>
<dbReference type="EMBL" id="PXZM01000008">
    <property type="protein sequence ID" value="PSJ98345.1"/>
    <property type="molecule type" value="Genomic_DNA"/>
</dbReference>
<evidence type="ECO:0000256" key="3">
    <source>
        <dbReference type="ARBA" id="ARBA00022801"/>
    </source>
</evidence>
<evidence type="ECO:0000256" key="5">
    <source>
        <dbReference type="PROSITE-ProRule" id="PRU01240"/>
    </source>
</evidence>
<comment type="similarity">
    <text evidence="1 5">Belongs to the peptidase S8 family.</text>
</comment>
<keyword evidence="6" id="KW-0732">Signal</keyword>
<dbReference type="PROSITE" id="PS51272">
    <property type="entry name" value="SLH"/>
    <property type="match status" value="3"/>
</dbReference>
<dbReference type="OrthoDB" id="9798386at2"/>
<evidence type="ECO:0000313" key="9">
    <source>
        <dbReference type="Proteomes" id="UP000240419"/>
    </source>
</evidence>
<dbReference type="PROSITE" id="PS00137">
    <property type="entry name" value="SUBTILASE_HIS"/>
    <property type="match status" value="1"/>
</dbReference>
<keyword evidence="2 5" id="KW-0645">Protease</keyword>
<dbReference type="InterPro" id="IPR023828">
    <property type="entry name" value="Peptidase_S8_Ser-AS"/>
</dbReference>